<dbReference type="SMART" id="SM00409">
    <property type="entry name" value="IG"/>
    <property type="match status" value="3"/>
</dbReference>
<keyword evidence="6" id="KW-1133">Transmembrane helix</keyword>
<feature type="domain" description="Ig-like" evidence="8">
    <location>
        <begin position="118"/>
        <end position="216"/>
    </location>
</feature>
<accession>A0A8K9V2K6</accession>
<dbReference type="Gene3D" id="2.60.40.10">
    <property type="entry name" value="Immunoglobulins"/>
    <property type="match status" value="3"/>
</dbReference>
<dbReference type="GO" id="GO:0005911">
    <property type="term" value="C:cell-cell junction"/>
    <property type="evidence" value="ECO:0007669"/>
    <property type="project" value="TreeGrafter"/>
</dbReference>
<dbReference type="Pfam" id="PF13927">
    <property type="entry name" value="Ig_3"/>
    <property type="match status" value="1"/>
</dbReference>
<dbReference type="InterPro" id="IPR007110">
    <property type="entry name" value="Ig-like_dom"/>
</dbReference>
<dbReference type="Ensembl" id="ENSOMYT00000167508.1">
    <property type="protein sequence ID" value="ENSOMYP00000120089.1"/>
    <property type="gene ID" value="ENSOMYG00000058212.1"/>
</dbReference>
<dbReference type="OrthoDB" id="9950534at2759"/>
<dbReference type="Pfam" id="PF13895">
    <property type="entry name" value="Ig_2"/>
    <property type="match status" value="1"/>
</dbReference>
<evidence type="ECO:0000256" key="3">
    <source>
        <dbReference type="ARBA" id="ARBA00023157"/>
    </source>
</evidence>
<dbReference type="KEGG" id="omy:110512215"/>
<dbReference type="GO" id="GO:0098609">
    <property type="term" value="P:cell-cell adhesion"/>
    <property type="evidence" value="ECO:0007669"/>
    <property type="project" value="TreeGrafter"/>
</dbReference>
<dbReference type="GeneID" id="110512215"/>
<evidence type="ECO:0000313" key="9">
    <source>
        <dbReference type="Ensembl" id="ENSOMYP00000120089.1"/>
    </source>
</evidence>
<keyword evidence="10" id="KW-1185">Reference proteome</keyword>
<dbReference type="PROSITE" id="PS51257">
    <property type="entry name" value="PROKAR_LIPOPROTEIN"/>
    <property type="match status" value="1"/>
</dbReference>
<dbReference type="SMART" id="SM00408">
    <property type="entry name" value="IGc2"/>
    <property type="match status" value="2"/>
</dbReference>
<dbReference type="GO" id="GO:0050839">
    <property type="term" value="F:cell adhesion molecule binding"/>
    <property type="evidence" value="ECO:0007669"/>
    <property type="project" value="TreeGrafter"/>
</dbReference>
<evidence type="ECO:0000259" key="8">
    <source>
        <dbReference type="PROSITE" id="PS50835"/>
    </source>
</evidence>
<dbReference type="GeneTree" id="ENSGT00530000069282"/>
<dbReference type="PROSITE" id="PS50835">
    <property type="entry name" value="IG_LIKE"/>
    <property type="match status" value="4"/>
</dbReference>
<dbReference type="GO" id="GO:0005886">
    <property type="term" value="C:plasma membrane"/>
    <property type="evidence" value="ECO:0007669"/>
    <property type="project" value="TreeGrafter"/>
</dbReference>
<evidence type="ECO:0000256" key="1">
    <source>
        <dbReference type="ARBA" id="ARBA00004479"/>
    </source>
</evidence>
<evidence type="ECO:0000256" key="4">
    <source>
        <dbReference type="ARBA" id="ARBA00023180"/>
    </source>
</evidence>
<reference evidence="9" key="3">
    <citation type="submission" date="2025-09" db="UniProtKB">
        <authorList>
            <consortium name="Ensembl"/>
        </authorList>
    </citation>
    <scope>IDENTIFICATION</scope>
</reference>
<evidence type="ECO:0000256" key="5">
    <source>
        <dbReference type="ARBA" id="ARBA00023319"/>
    </source>
</evidence>
<keyword evidence="5" id="KW-0393">Immunoglobulin domain</keyword>
<feature type="domain" description="Ig-like" evidence="8">
    <location>
        <begin position="318"/>
        <end position="415"/>
    </location>
</feature>
<dbReference type="InterPro" id="IPR013783">
    <property type="entry name" value="Ig-like_fold"/>
</dbReference>
<dbReference type="AlphaFoldDB" id="A0A8K9V2K6"/>
<dbReference type="SUPFAM" id="SSF48726">
    <property type="entry name" value="Immunoglobulin"/>
    <property type="match status" value="3"/>
</dbReference>
<reference evidence="9" key="2">
    <citation type="submission" date="2025-08" db="UniProtKB">
        <authorList>
            <consortium name="Ensembl"/>
        </authorList>
    </citation>
    <scope>IDENTIFICATION</scope>
</reference>
<reference evidence="9" key="1">
    <citation type="submission" date="2020-07" db="EMBL/GenBank/DDBJ databases">
        <title>A long reads based de novo assembly of the rainbow trout Arlee double haploid line genome.</title>
        <authorList>
            <person name="Gao G."/>
            <person name="Palti Y."/>
        </authorList>
    </citation>
    <scope>NUCLEOTIDE SEQUENCE [LARGE SCALE GENOMIC DNA]</scope>
</reference>
<proteinExistence type="predicted"/>
<gene>
    <name evidence="9" type="primary">LOC110512215</name>
</gene>
<dbReference type="InterPro" id="IPR003598">
    <property type="entry name" value="Ig_sub2"/>
</dbReference>
<keyword evidence="4" id="KW-0325">Glycoprotein</keyword>
<dbReference type="PANTHER" id="PTHR11640">
    <property type="entry name" value="NEPHRIN"/>
    <property type="match status" value="1"/>
</dbReference>
<keyword evidence="7" id="KW-0732">Signal</keyword>
<evidence type="ECO:0000313" key="10">
    <source>
        <dbReference type="Proteomes" id="UP000694395"/>
    </source>
</evidence>
<keyword evidence="2 6" id="KW-0472">Membrane</keyword>
<name>A0A8K9V2K6_ONCMY</name>
<dbReference type="RefSeq" id="XP_036803921.1">
    <property type="nucleotide sequence ID" value="XM_036948026.1"/>
</dbReference>
<keyword evidence="3" id="KW-1015">Disulfide bond</keyword>
<keyword evidence="6" id="KW-0812">Transmembrane</keyword>
<organism evidence="9 10">
    <name type="scientific">Oncorhynchus mykiss</name>
    <name type="common">Rainbow trout</name>
    <name type="synonym">Salmo gairdneri</name>
    <dbReference type="NCBI Taxonomy" id="8022"/>
    <lineage>
        <taxon>Eukaryota</taxon>
        <taxon>Metazoa</taxon>
        <taxon>Chordata</taxon>
        <taxon>Craniata</taxon>
        <taxon>Vertebrata</taxon>
        <taxon>Euteleostomi</taxon>
        <taxon>Actinopterygii</taxon>
        <taxon>Neopterygii</taxon>
        <taxon>Teleostei</taxon>
        <taxon>Protacanthopterygii</taxon>
        <taxon>Salmoniformes</taxon>
        <taxon>Salmonidae</taxon>
        <taxon>Salmoninae</taxon>
        <taxon>Oncorhynchus</taxon>
    </lineage>
</organism>
<dbReference type="InterPro" id="IPR051275">
    <property type="entry name" value="Cell_adhesion_signaling"/>
</dbReference>
<evidence type="ECO:0000256" key="2">
    <source>
        <dbReference type="ARBA" id="ARBA00023136"/>
    </source>
</evidence>
<protein>
    <recommendedName>
        <fullName evidence="8">Ig-like domain-containing protein</fullName>
    </recommendedName>
</protein>
<feature type="domain" description="Ig-like" evidence="8">
    <location>
        <begin position="226"/>
        <end position="303"/>
    </location>
</feature>
<sequence>MKKKRELCLLPVLVVACLVSIMGGSSLPSPILIGPDKAYLNSKVVFQCRSPGSPPPNTYELLKDGNHLVATSNDLQDDQSATFFLKISVTSEGSYHCRVTAGGNMGLSGTVRLQVVIPVSGTMVTSDPDPPILYEGLRLTLTCDVTKGSHLSYTWFYNRQEVTSSPTSPLTPLLLWPVGNTLVVEKVTAKHAGNYSCIAGTRMQTNSRFSSSREVTVRVKAYLSIPQISFTISKEGSSYRGNVTCMSSRGTPPVTFYLFLDDKEVGSDVATESLVAWFPVAMVPGRDMGTVRCTVESDAQRLTSRPLTLVVVPVGGSPKVDVEYLYRVDSKMAAARLQCLLSLGTFPFFSWSLNGSLLLHPSEGDSSHPSHAMADGGRTLFLTEITLEDSGYYRCRARDSYDVTSAWVESQPVLVQVTEVSTTTIEVMAIVFCCFLMLTLAGGVACVMRMLNRQRVKDDSANISASFQIHFLCLTSLPGQGSSKWTLPVLTVTLRIRPLRSQYNRRDEINPTSDRRVPHKIILQCNFIQQTIYNIFFKHFSPFFRLKCYIFKTLTTKLKTHIDCSTYGGNTLDHCYSNFHDAYKALPCHSFGKSDHGAILLLPSYR</sequence>
<dbReference type="InterPro" id="IPR036179">
    <property type="entry name" value="Ig-like_dom_sf"/>
</dbReference>
<feature type="signal peptide" evidence="7">
    <location>
        <begin position="1"/>
        <end position="26"/>
    </location>
</feature>
<feature type="domain" description="Ig-like" evidence="8">
    <location>
        <begin position="28"/>
        <end position="114"/>
    </location>
</feature>
<feature type="chain" id="PRO_5035472365" description="Ig-like domain-containing protein" evidence="7">
    <location>
        <begin position="27"/>
        <end position="606"/>
    </location>
</feature>
<evidence type="ECO:0000256" key="6">
    <source>
        <dbReference type="SAM" id="Phobius"/>
    </source>
</evidence>
<dbReference type="CDD" id="cd00096">
    <property type="entry name" value="Ig"/>
    <property type="match status" value="3"/>
</dbReference>
<dbReference type="InterPro" id="IPR003599">
    <property type="entry name" value="Ig_sub"/>
</dbReference>
<comment type="subcellular location">
    <subcellularLocation>
        <location evidence="1">Membrane</location>
        <topology evidence="1">Single-pass type I membrane protein</topology>
    </subcellularLocation>
</comment>
<dbReference type="Proteomes" id="UP000694395">
    <property type="component" value="Chromosome 17"/>
</dbReference>
<dbReference type="PANTHER" id="PTHR11640:SF31">
    <property type="entry name" value="IRREGULAR CHIASM C-ROUGHEST PROTEIN-RELATED"/>
    <property type="match status" value="1"/>
</dbReference>
<evidence type="ECO:0000256" key="7">
    <source>
        <dbReference type="SAM" id="SignalP"/>
    </source>
</evidence>
<feature type="transmembrane region" description="Helical" evidence="6">
    <location>
        <begin position="427"/>
        <end position="448"/>
    </location>
</feature>